<protein>
    <submittedName>
        <fullName evidence="2">Uncharacterized protein</fullName>
    </submittedName>
</protein>
<accession>A0A0E9WMZ5</accession>
<organism evidence="2">
    <name type="scientific">Anguilla anguilla</name>
    <name type="common">European freshwater eel</name>
    <name type="synonym">Muraena anguilla</name>
    <dbReference type="NCBI Taxonomy" id="7936"/>
    <lineage>
        <taxon>Eukaryota</taxon>
        <taxon>Metazoa</taxon>
        <taxon>Chordata</taxon>
        <taxon>Craniata</taxon>
        <taxon>Vertebrata</taxon>
        <taxon>Euteleostomi</taxon>
        <taxon>Actinopterygii</taxon>
        <taxon>Neopterygii</taxon>
        <taxon>Teleostei</taxon>
        <taxon>Anguilliformes</taxon>
        <taxon>Anguillidae</taxon>
        <taxon>Anguilla</taxon>
    </lineage>
</organism>
<evidence type="ECO:0000313" key="2">
    <source>
        <dbReference type="EMBL" id="JAH91722.1"/>
    </source>
</evidence>
<keyword evidence="1" id="KW-1133">Transmembrane helix</keyword>
<name>A0A0E9WMZ5_ANGAN</name>
<reference evidence="2" key="2">
    <citation type="journal article" date="2015" name="Fish Shellfish Immunol.">
        <title>Early steps in the European eel (Anguilla anguilla)-Vibrio vulnificus interaction in the gills: Role of the RtxA13 toxin.</title>
        <authorList>
            <person name="Callol A."/>
            <person name="Pajuelo D."/>
            <person name="Ebbesson L."/>
            <person name="Teles M."/>
            <person name="MacKenzie S."/>
            <person name="Amaro C."/>
        </authorList>
    </citation>
    <scope>NUCLEOTIDE SEQUENCE</scope>
</reference>
<reference evidence="2" key="1">
    <citation type="submission" date="2014-11" db="EMBL/GenBank/DDBJ databases">
        <authorList>
            <person name="Amaro Gonzalez C."/>
        </authorList>
    </citation>
    <scope>NUCLEOTIDE SEQUENCE</scope>
</reference>
<sequence length="62" mass="6925">MPPYLPTHDNSNSVDYFKVISSCMLLGLTVIIYPKQTPGRKLNMWAVPVGTRFSDPMQATPV</sequence>
<evidence type="ECO:0000256" key="1">
    <source>
        <dbReference type="SAM" id="Phobius"/>
    </source>
</evidence>
<keyword evidence="1" id="KW-0472">Membrane</keyword>
<dbReference type="AlphaFoldDB" id="A0A0E9WMZ5"/>
<dbReference type="EMBL" id="GBXM01016855">
    <property type="protein sequence ID" value="JAH91722.1"/>
    <property type="molecule type" value="Transcribed_RNA"/>
</dbReference>
<proteinExistence type="predicted"/>
<keyword evidence="1" id="KW-0812">Transmembrane</keyword>
<feature type="transmembrane region" description="Helical" evidence="1">
    <location>
        <begin position="16"/>
        <end position="34"/>
    </location>
</feature>